<comment type="catalytic activity">
    <reaction evidence="6">
        <text>L-lysyl(27)-[histone H3] + 3 S-adenosyl-L-methionine = N(6),N(6),N(6)-trimethyl-L-lysyl(27)-[histone H3] + 3 S-adenosyl-L-homocysteine + 3 H(+)</text>
        <dbReference type="Rhea" id="RHEA:60292"/>
        <dbReference type="Rhea" id="RHEA-COMP:15535"/>
        <dbReference type="Rhea" id="RHEA-COMP:15548"/>
        <dbReference type="ChEBI" id="CHEBI:15378"/>
        <dbReference type="ChEBI" id="CHEBI:29969"/>
        <dbReference type="ChEBI" id="CHEBI:57856"/>
        <dbReference type="ChEBI" id="CHEBI:59789"/>
        <dbReference type="ChEBI" id="CHEBI:61961"/>
        <dbReference type="EC" id="2.1.1.356"/>
    </reaction>
</comment>
<feature type="region of interest" description="Disordered" evidence="7">
    <location>
        <begin position="1"/>
        <end position="22"/>
    </location>
</feature>
<dbReference type="PANTHER" id="PTHR45747">
    <property type="entry name" value="HISTONE-LYSINE N-METHYLTRANSFERASE E(Z)"/>
    <property type="match status" value="1"/>
</dbReference>
<evidence type="ECO:0000313" key="11">
    <source>
        <dbReference type="Proteomes" id="UP001385951"/>
    </source>
</evidence>
<dbReference type="PANTHER" id="PTHR45747:SF4">
    <property type="entry name" value="HISTONE-LYSINE N-METHYLTRANSFERASE E(Z)"/>
    <property type="match status" value="1"/>
</dbReference>
<evidence type="ECO:0000256" key="3">
    <source>
        <dbReference type="ARBA" id="ARBA00022691"/>
    </source>
</evidence>
<keyword evidence="5" id="KW-0804">Transcription</keyword>
<evidence type="ECO:0000313" key="10">
    <source>
        <dbReference type="EMBL" id="KAK7685044.1"/>
    </source>
</evidence>
<dbReference type="EMBL" id="JASBNA010000022">
    <property type="protein sequence ID" value="KAK7685044.1"/>
    <property type="molecule type" value="Genomic_DNA"/>
</dbReference>
<dbReference type="InterPro" id="IPR026489">
    <property type="entry name" value="CXC_dom"/>
</dbReference>
<evidence type="ECO:0000256" key="1">
    <source>
        <dbReference type="ARBA" id="ARBA00022603"/>
    </source>
</evidence>
<dbReference type="Pfam" id="PF00856">
    <property type="entry name" value="SET"/>
    <property type="match status" value="1"/>
</dbReference>
<dbReference type="PROSITE" id="PS51633">
    <property type="entry name" value="CXC"/>
    <property type="match status" value="1"/>
</dbReference>
<dbReference type="GO" id="GO:0140951">
    <property type="term" value="F:histone H3K27 trimethyltransferase activity"/>
    <property type="evidence" value="ECO:0007669"/>
    <property type="project" value="UniProtKB-EC"/>
</dbReference>
<evidence type="ECO:0000256" key="7">
    <source>
        <dbReference type="SAM" id="MobiDB-lite"/>
    </source>
</evidence>
<dbReference type="SUPFAM" id="SSF82199">
    <property type="entry name" value="SET domain"/>
    <property type="match status" value="1"/>
</dbReference>
<evidence type="ECO:0008006" key="12">
    <source>
        <dbReference type="Google" id="ProtNLM"/>
    </source>
</evidence>
<dbReference type="PROSITE" id="PS50280">
    <property type="entry name" value="SET"/>
    <property type="match status" value="1"/>
</dbReference>
<name>A0AAW0G3S5_9APHY</name>
<dbReference type="AlphaFoldDB" id="A0AAW0G3S5"/>
<dbReference type="Pfam" id="PF18264">
    <property type="entry name" value="preSET_CXC"/>
    <property type="match status" value="1"/>
</dbReference>
<reference evidence="10 11" key="1">
    <citation type="submission" date="2022-09" db="EMBL/GenBank/DDBJ databases">
        <authorList>
            <person name="Palmer J.M."/>
        </authorList>
    </citation>
    <scope>NUCLEOTIDE SEQUENCE [LARGE SCALE GENOMIC DNA]</scope>
    <source>
        <strain evidence="10 11">DSM 7382</strain>
    </source>
</reference>
<dbReference type="Gene3D" id="2.170.270.10">
    <property type="entry name" value="SET domain"/>
    <property type="match status" value="1"/>
</dbReference>
<dbReference type="GO" id="GO:0031507">
    <property type="term" value="P:heterochromatin formation"/>
    <property type="evidence" value="ECO:0007669"/>
    <property type="project" value="TreeGrafter"/>
</dbReference>
<evidence type="ECO:0000259" key="8">
    <source>
        <dbReference type="PROSITE" id="PS50280"/>
    </source>
</evidence>
<dbReference type="GO" id="GO:0032259">
    <property type="term" value="P:methylation"/>
    <property type="evidence" value="ECO:0007669"/>
    <property type="project" value="UniProtKB-KW"/>
</dbReference>
<evidence type="ECO:0000256" key="2">
    <source>
        <dbReference type="ARBA" id="ARBA00022679"/>
    </source>
</evidence>
<dbReference type="InterPro" id="IPR001214">
    <property type="entry name" value="SET_dom"/>
</dbReference>
<dbReference type="Proteomes" id="UP001385951">
    <property type="component" value="Unassembled WGS sequence"/>
</dbReference>
<protein>
    <recommendedName>
        <fullName evidence="12">SET domain-containing protein</fullName>
    </recommendedName>
</protein>
<keyword evidence="4" id="KW-0805">Transcription regulation</keyword>
<gene>
    <name evidence="10" type="ORF">QCA50_011880</name>
</gene>
<proteinExistence type="predicted"/>
<comment type="caution">
    <text evidence="10">The sequence shown here is derived from an EMBL/GenBank/DDBJ whole genome shotgun (WGS) entry which is preliminary data.</text>
</comment>
<keyword evidence="3" id="KW-0949">S-adenosyl-L-methionine</keyword>
<keyword evidence="11" id="KW-1185">Reference proteome</keyword>
<evidence type="ECO:0000256" key="6">
    <source>
        <dbReference type="ARBA" id="ARBA00048568"/>
    </source>
</evidence>
<evidence type="ECO:0000256" key="4">
    <source>
        <dbReference type="ARBA" id="ARBA00023015"/>
    </source>
</evidence>
<dbReference type="GO" id="GO:0035098">
    <property type="term" value="C:ESC/E(Z) complex"/>
    <property type="evidence" value="ECO:0007669"/>
    <property type="project" value="TreeGrafter"/>
</dbReference>
<dbReference type="InterPro" id="IPR045318">
    <property type="entry name" value="EZH1/2-like"/>
</dbReference>
<feature type="domain" description="CXC" evidence="9">
    <location>
        <begin position="408"/>
        <end position="516"/>
    </location>
</feature>
<feature type="domain" description="SET" evidence="8">
    <location>
        <begin position="533"/>
        <end position="647"/>
    </location>
</feature>
<accession>A0AAW0G3S5</accession>
<keyword evidence="2" id="KW-0808">Transferase</keyword>
<keyword evidence="1" id="KW-0489">Methyltransferase</keyword>
<dbReference type="InterPro" id="IPR046341">
    <property type="entry name" value="SET_dom_sf"/>
</dbReference>
<dbReference type="SMART" id="SM00317">
    <property type="entry name" value="SET"/>
    <property type="match status" value="1"/>
</dbReference>
<evidence type="ECO:0000256" key="5">
    <source>
        <dbReference type="ARBA" id="ARBA00023163"/>
    </source>
</evidence>
<dbReference type="GO" id="GO:0003682">
    <property type="term" value="F:chromatin binding"/>
    <property type="evidence" value="ECO:0007669"/>
    <property type="project" value="TreeGrafter"/>
</dbReference>
<sequence>MEYRSEYTPSGATDRETTQDTTQLEDELLRREELQIKITEQVLGAYQDIWNQFYNWEPEASERDLANLASGIYLLDETPLQDEDSLEFQELDEQSSDDMSIDNSSPSFTVYDFDTNSTRTLLCTEKKLKPYAPYPRYFACTPTSCNIVNTHLELEGEGNHERVVCVLKFIPFDGEIGFKVIDYLRMEEFRTLRWQDEWRDPDEQIIADATIKQLTPALDVYMEEEPDLFDMVATSDIDAILPFTCKDVNFFMTQRDSLYWTGAATFDENPNPRRIPQSVQQGLYEHVLKTMQQYFCPCLNCLQFFCIHHPNTPWAAHHPTPFCTNEEIAMNVNQPCGPSCFYEKNMDELDLPEAIPFVIQEILQLAPDGSPCELSVICKRPCYEIYLYRTRCLSNDIVFAERENQLPTRRIQAHFDYINTSVNDYSMLYPCTHLGPCGPHVNCNCYAEGKLCMRNCHCDLSCPLRYTGCFCLNNKKCGNLSCACYKKNWECDPELCRMANTKANKNKKKKEAPMHSIAHICMENMGLQTGHIPQMEVKQGNYGFGVFAINNIKKGTFLGEYVAEVFHRIDVTRQMIWDYTDLNYNFLLSSSQALDAITVGNFTRFFNHDKKGGNVYPKVFIVNGDHRIAFYASEDLVKGTELMFYYGPNYWPEDNGQ</sequence>
<organism evidence="10 11">
    <name type="scientific">Cerrena zonata</name>
    <dbReference type="NCBI Taxonomy" id="2478898"/>
    <lineage>
        <taxon>Eukaryota</taxon>
        <taxon>Fungi</taxon>
        <taxon>Dikarya</taxon>
        <taxon>Basidiomycota</taxon>
        <taxon>Agaricomycotina</taxon>
        <taxon>Agaricomycetes</taxon>
        <taxon>Polyporales</taxon>
        <taxon>Cerrenaceae</taxon>
        <taxon>Cerrena</taxon>
    </lineage>
</organism>
<evidence type="ECO:0000259" key="9">
    <source>
        <dbReference type="PROSITE" id="PS51633"/>
    </source>
</evidence>
<dbReference type="InterPro" id="IPR041355">
    <property type="entry name" value="Pre-SET_CXC"/>
</dbReference>